<evidence type="ECO:0000313" key="2">
    <source>
        <dbReference type="EMBL" id="TKH41361.1"/>
    </source>
</evidence>
<keyword evidence="1" id="KW-1133">Transmembrane helix</keyword>
<feature type="transmembrane region" description="Helical" evidence="1">
    <location>
        <begin position="53"/>
        <end position="72"/>
    </location>
</feature>
<evidence type="ECO:0000256" key="1">
    <source>
        <dbReference type="SAM" id="Phobius"/>
    </source>
</evidence>
<feature type="transmembrane region" description="Helical" evidence="1">
    <location>
        <begin position="116"/>
        <end position="136"/>
    </location>
</feature>
<sequence>MWGENMGSYVIILVIVVFLMLKEKEIRPSRLWITPALFAYLTFSSMTGNTLTAGSFFLYSICLLVGLAIGAWRGKLDKVRIHPVTGKATSQGSIAGVILFIVVMLLRVLAGSRGAHHTFLSLSTALLFIPLGSVIARRYFIYLKYKQLLGQRS</sequence>
<dbReference type="Pfam" id="PF07301">
    <property type="entry name" value="DUF1453"/>
    <property type="match status" value="1"/>
</dbReference>
<organism evidence="2 3">
    <name type="scientific">Paenibacillus terrae</name>
    <dbReference type="NCBI Taxonomy" id="159743"/>
    <lineage>
        <taxon>Bacteria</taxon>
        <taxon>Bacillati</taxon>
        <taxon>Bacillota</taxon>
        <taxon>Bacilli</taxon>
        <taxon>Bacillales</taxon>
        <taxon>Paenibacillaceae</taxon>
        <taxon>Paenibacillus</taxon>
    </lineage>
</organism>
<dbReference type="InterPro" id="IPR058247">
    <property type="entry name" value="DUF1453"/>
</dbReference>
<protein>
    <recommendedName>
        <fullName evidence="4">DUF1453 domain-containing protein</fullName>
    </recommendedName>
</protein>
<reference evidence="2 3" key="1">
    <citation type="submission" date="2018-01" db="EMBL/GenBank/DDBJ databases">
        <title>Bacillales members from the olive rhizosphere are effective biological control agents against Verticillium dahliae.</title>
        <authorList>
            <person name="Gomez-Lama C."/>
            <person name="Legarda G."/>
            <person name="Ruano-Rosa D."/>
            <person name="Pizarro-Tobias P."/>
            <person name="Valverde-Corredor A."/>
            <person name="Niqui J.L."/>
            <person name="Trivino J.C."/>
            <person name="Roca A."/>
            <person name="Mercado-Blanco J."/>
        </authorList>
    </citation>
    <scope>NUCLEOTIDE SEQUENCE [LARGE SCALE GENOMIC DNA]</scope>
    <source>
        <strain evidence="2 3">PIC167</strain>
    </source>
</reference>
<evidence type="ECO:0000313" key="3">
    <source>
        <dbReference type="Proteomes" id="UP000308114"/>
    </source>
</evidence>
<comment type="caution">
    <text evidence="2">The sequence shown here is derived from an EMBL/GenBank/DDBJ whole genome shotgun (WGS) entry which is preliminary data.</text>
</comment>
<proteinExistence type="predicted"/>
<evidence type="ECO:0008006" key="4">
    <source>
        <dbReference type="Google" id="ProtNLM"/>
    </source>
</evidence>
<dbReference type="Proteomes" id="UP000308114">
    <property type="component" value="Unassembled WGS sequence"/>
</dbReference>
<name>A0A4V5SPB7_9BACL</name>
<feature type="transmembrane region" description="Helical" evidence="1">
    <location>
        <begin position="93"/>
        <end position="110"/>
    </location>
</feature>
<gene>
    <name evidence="2" type="ORF">C1I60_18380</name>
</gene>
<dbReference type="EMBL" id="PNXQ01000016">
    <property type="protein sequence ID" value="TKH41361.1"/>
    <property type="molecule type" value="Genomic_DNA"/>
</dbReference>
<feature type="transmembrane region" description="Helical" evidence="1">
    <location>
        <begin position="6"/>
        <end position="22"/>
    </location>
</feature>
<keyword evidence="1" id="KW-0472">Membrane</keyword>
<keyword evidence="1" id="KW-0812">Transmembrane</keyword>
<dbReference type="AlphaFoldDB" id="A0A4V5SPB7"/>
<accession>A0A4V5SPB7</accession>